<keyword evidence="1" id="KW-0732">Signal</keyword>
<reference evidence="2" key="1">
    <citation type="submission" date="2021-01" db="EMBL/GenBank/DDBJ databases">
        <title>Modified the classification status of verrucomicrobia.</title>
        <authorList>
            <person name="Feng X."/>
        </authorList>
    </citation>
    <scope>NUCLEOTIDE SEQUENCE</scope>
    <source>
        <strain evidence="2">_KCTC 22039</strain>
    </source>
</reference>
<keyword evidence="3" id="KW-1185">Reference proteome</keyword>
<protein>
    <recommendedName>
        <fullName evidence="4">Esterase</fullName>
    </recommendedName>
</protein>
<evidence type="ECO:0000313" key="3">
    <source>
        <dbReference type="Proteomes" id="UP000624703"/>
    </source>
</evidence>
<evidence type="ECO:0000256" key="1">
    <source>
        <dbReference type="SAM" id="SignalP"/>
    </source>
</evidence>
<accession>A0A8J7MB36</accession>
<sequence length="332" mass="36218">MKSNIWSISLSLLALFMILGAEVKGQAAVRDFTRATDQKTIKATIVSVDETQVTLQVLGKKRYTFAMDTFIEEDQEYIKNWVFKSQGIPQPSDLDPRVKPGASFRVEMPELAKTYTGKTAGFSISIPDNFKYPDPVPVLVFLNGGSGNDSLGAAKSIADPSRYVLVSFPYTSEIAKDGALGSDSGNMKLIEAYHAAMLERLTTLIPNLSKTHRIIAGSSNGAHIIGSAIAMDWDCYMDYFKAFMLWEGGGSISRDFRAAKGKQYCCWVGWGGKSESKAFTIGVADAMESSRVQVTKEGIATAAHGMNDDAKSAAKRWLTEVAMPALDQMDKD</sequence>
<feature type="signal peptide" evidence="1">
    <location>
        <begin position="1"/>
        <end position="21"/>
    </location>
</feature>
<dbReference type="RefSeq" id="WP_200309769.1">
    <property type="nucleotide sequence ID" value="NZ_JAENIM010000008.1"/>
</dbReference>
<dbReference type="InterPro" id="IPR029058">
    <property type="entry name" value="AB_hydrolase_fold"/>
</dbReference>
<gene>
    <name evidence="2" type="ORF">JIN82_01010</name>
</gene>
<dbReference type="EMBL" id="JAENIM010000008">
    <property type="protein sequence ID" value="MBK1789726.1"/>
    <property type="molecule type" value="Genomic_DNA"/>
</dbReference>
<dbReference type="Gene3D" id="3.40.50.1820">
    <property type="entry name" value="alpha/beta hydrolase"/>
    <property type="match status" value="1"/>
</dbReference>
<dbReference type="Proteomes" id="UP000624703">
    <property type="component" value="Unassembled WGS sequence"/>
</dbReference>
<comment type="caution">
    <text evidence="2">The sequence shown here is derived from an EMBL/GenBank/DDBJ whole genome shotgun (WGS) entry which is preliminary data.</text>
</comment>
<name>A0A8J7MB36_9BACT</name>
<dbReference type="SUPFAM" id="SSF53474">
    <property type="entry name" value="alpha/beta-Hydrolases"/>
    <property type="match status" value="1"/>
</dbReference>
<evidence type="ECO:0000313" key="2">
    <source>
        <dbReference type="EMBL" id="MBK1789726.1"/>
    </source>
</evidence>
<feature type="chain" id="PRO_5035253012" description="Esterase" evidence="1">
    <location>
        <begin position="22"/>
        <end position="332"/>
    </location>
</feature>
<evidence type="ECO:0008006" key="4">
    <source>
        <dbReference type="Google" id="ProtNLM"/>
    </source>
</evidence>
<dbReference type="Gene3D" id="2.30.30.700">
    <property type="entry name" value="SLA1 homology domain 1"/>
    <property type="match status" value="1"/>
</dbReference>
<dbReference type="AlphaFoldDB" id="A0A8J7MB36"/>
<organism evidence="2 3">
    <name type="scientific">Persicirhabdus sediminis</name>
    <dbReference type="NCBI Taxonomy" id="454144"/>
    <lineage>
        <taxon>Bacteria</taxon>
        <taxon>Pseudomonadati</taxon>
        <taxon>Verrucomicrobiota</taxon>
        <taxon>Verrucomicrobiia</taxon>
        <taxon>Verrucomicrobiales</taxon>
        <taxon>Verrucomicrobiaceae</taxon>
        <taxon>Persicirhabdus</taxon>
    </lineage>
</organism>
<proteinExistence type="predicted"/>